<dbReference type="AlphaFoldDB" id="F6EIB2"/>
<keyword evidence="3" id="KW-1185">Reference proteome</keyword>
<dbReference type="KEGG" id="asd:AS9A_2772"/>
<dbReference type="InterPro" id="IPR000835">
    <property type="entry name" value="HTH_MarR-typ"/>
</dbReference>
<dbReference type="GO" id="GO:0006950">
    <property type="term" value="P:response to stress"/>
    <property type="evidence" value="ECO:0007669"/>
    <property type="project" value="TreeGrafter"/>
</dbReference>
<dbReference type="PANTHER" id="PTHR33164">
    <property type="entry name" value="TRANSCRIPTIONAL REGULATOR, MARR FAMILY"/>
    <property type="match status" value="1"/>
</dbReference>
<dbReference type="PANTHER" id="PTHR33164:SF89">
    <property type="entry name" value="MARR FAMILY REGULATORY PROTEIN"/>
    <property type="match status" value="1"/>
</dbReference>
<dbReference type="PROSITE" id="PS50995">
    <property type="entry name" value="HTH_MARR_2"/>
    <property type="match status" value="1"/>
</dbReference>
<dbReference type="RefSeq" id="WP_013807568.1">
    <property type="nucleotide sequence ID" value="NC_015564.1"/>
</dbReference>
<organism evidence="2 3">
    <name type="scientific">Hoyosella subflava (strain DSM 45089 / JCM 17490 / NBRC 109087 / DQS3-9A1)</name>
    <name type="common">Amycolicicoccus subflavus</name>
    <dbReference type="NCBI Taxonomy" id="443218"/>
    <lineage>
        <taxon>Bacteria</taxon>
        <taxon>Bacillati</taxon>
        <taxon>Actinomycetota</taxon>
        <taxon>Actinomycetes</taxon>
        <taxon>Mycobacteriales</taxon>
        <taxon>Hoyosellaceae</taxon>
        <taxon>Hoyosella</taxon>
    </lineage>
</organism>
<accession>F6EIB2</accession>
<reference evidence="2 3" key="1">
    <citation type="journal article" date="2011" name="J. Bacteriol.">
        <title>Complete genome sequence of Amycolicicoccus subflavus DQS3-9A1T, an actinomycete isolated from crude oil-polluted soil.</title>
        <authorList>
            <person name="Cai M."/>
            <person name="Chen W.M."/>
            <person name="Nie Y."/>
            <person name="Chi C.Q."/>
            <person name="Wang Y.N."/>
            <person name="Tang Y.Q."/>
            <person name="Li G.Y."/>
            <person name="Wu X.L."/>
        </authorList>
    </citation>
    <scope>NUCLEOTIDE SEQUENCE [LARGE SCALE GENOMIC DNA]</scope>
    <source>
        <strain evidence="3">DSM 45089 / DQS3-9A1</strain>
    </source>
</reference>
<name>F6EIB2_HOYSD</name>
<feature type="domain" description="HTH marR-type" evidence="1">
    <location>
        <begin position="33"/>
        <end position="166"/>
    </location>
</feature>
<dbReference type="STRING" id="443218.AS9A_2772"/>
<proteinExistence type="predicted"/>
<dbReference type="HOGENOM" id="CLU_083287_27_1_11"/>
<dbReference type="Pfam" id="PF01047">
    <property type="entry name" value="MarR"/>
    <property type="match status" value="1"/>
</dbReference>
<dbReference type="Gene3D" id="1.10.10.10">
    <property type="entry name" value="Winged helix-like DNA-binding domain superfamily/Winged helix DNA-binding domain"/>
    <property type="match status" value="1"/>
</dbReference>
<dbReference type="EMBL" id="CP002786">
    <property type="protein sequence ID" value="AEF41219.1"/>
    <property type="molecule type" value="Genomic_DNA"/>
</dbReference>
<dbReference type="eggNOG" id="COG1846">
    <property type="taxonomic scope" value="Bacteria"/>
</dbReference>
<protein>
    <submittedName>
        <fullName evidence="2">MarR family transcriptional regulator</fullName>
    </submittedName>
</protein>
<evidence type="ECO:0000259" key="1">
    <source>
        <dbReference type="PROSITE" id="PS50995"/>
    </source>
</evidence>
<dbReference type="InterPro" id="IPR039422">
    <property type="entry name" value="MarR/SlyA-like"/>
</dbReference>
<dbReference type="Proteomes" id="UP000009235">
    <property type="component" value="Chromosome"/>
</dbReference>
<dbReference type="SMART" id="SM00347">
    <property type="entry name" value="HTH_MARR"/>
    <property type="match status" value="1"/>
</dbReference>
<gene>
    <name evidence="2" type="ordered locus">AS9A_2772</name>
</gene>
<dbReference type="GO" id="GO:0003700">
    <property type="term" value="F:DNA-binding transcription factor activity"/>
    <property type="evidence" value="ECO:0007669"/>
    <property type="project" value="InterPro"/>
</dbReference>
<sequence>MSSADAQELDFWSYIELAKRRLGEEFGFPHPQATELLMTLNRASSVVTYDLESVTHRPRGRSWAAFRLMLTIWIVGPAEPRRIAALSGMTRAAVSNLVKALVAEGVVDRSRGEGDGRSALLSLTDAGEREMRDVFSEHNEREAAWTDALTEVEQRLLVMLLNKLIAGSHGFDARDKS</sequence>
<dbReference type="InterPro" id="IPR036390">
    <property type="entry name" value="WH_DNA-bd_sf"/>
</dbReference>
<evidence type="ECO:0000313" key="3">
    <source>
        <dbReference type="Proteomes" id="UP000009235"/>
    </source>
</evidence>
<dbReference type="OrthoDB" id="4404499at2"/>
<evidence type="ECO:0000313" key="2">
    <source>
        <dbReference type="EMBL" id="AEF41219.1"/>
    </source>
</evidence>
<dbReference type="SUPFAM" id="SSF46785">
    <property type="entry name" value="Winged helix' DNA-binding domain"/>
    <property type="match status" value="1"/>
</dbReference>
<dbReference type="InterPro" id="IPR036388">
    <property type="entry name" value="WH-like_DNA-bd_sf"/>
</dbReference>